<accession>A0A8T9QBV6</accession>
<dbReference type="CDD" id="cd00603">
    <property type="entry name" value="IPT_PCSR"/>
    <property type="match status" value="1"/>
</dbReference>
<dbReference type="EMBL" id="CP095046">
    <property type="protein sequence ID" value="UOQ73608.1"/>
    <property type="molecule type" value="Genomic_DNA"/>
</dbReference>
<reference evidence="2" key="1">
    <citation type="submission" date="2022-04" db="EMBL/GenBank/DDBJ databases">
        <title>Hymenobacter sp. isolated from the air.</title>
        <authorList>
            <person name="Won M."/>
            <person name="Lee C.-M."/>
            <person name="Woen H.-Y."/>
            <person name="Kwon S.-W."/>
        </authorList>
    </citation>
    <scope>NUCLEOTIDE SEQUENCE</scope>
    <source>
        <strain evidence="2">5116S-3</strain>
    </source>
</reference>
<name>A0A8T9QBV6_9BACT</name>
<gene>
    <name evidence="2" type="ORF">MUN79_06685</name>
</gene>
<dbReference type="Proteomes" id="UP000831796">
    <property type="component" value="Chromosome"/>
</dbReference>
<feature type="signal peptide" evidence="1">
    <location>
        <begin position="1"/>
        <end position="27"/>
    </location>
</feature>
<evidence type="ECO:0000313" key="3">
    <source>
        <dbReference type="Proteomes" id="UP000831796"/>
    </source>
</evidence>
<proteinExistence type="predicted"/>
<evidence type="ECO:0000256" key="1">
    <source>
        <dbReference type="SAM" id="SignalP"/>
    </source>
</evidence>
<keyword evidence="3" id="KW-1185">Reference proteome</keyword>
<dbReference type="InterPro" id="IPR013783">
    <property type="entry name" value="Ig-like_fold"/>
</dbReference>
<sequence>MKPWSTLRRFAAGLLVLSCLPAAPGWAQVEEPAGHCLLLPIVPAERARQAGLVVEGEVLDARSFWDTRHQRIYTAHQIRVYSVLKGSAPAQLTILTEGGRVELEEQRLTNTLRLQAGEQGVFFLRPATFAGTGAAFWAPYASEQGFIRYHLTDASASEPFRSYPLIGADFYDELTAALGQPRRVLQPNPALQQAQLRRSQPVEAAKGQAPVISSLSPTAIPAGVEGVLTIGGSGFGASQGTGKVEFRNADDGEYLLCRPNPPITSAGLIPRYGYGYRRIALRAIRRARARCA</sequence>
<organism evidence="2 3">
    <name type="scientific">Hymenobacter cellulosilyticus</name>
    <dbReference type="NCBI Taxonomy" id="2932248"/>
    <lineage>
        <taxon>Bacteria</taxon>
        <taxon>Pseudomonadati</taxon>
        <taxon>Bacteroidota</taxon>
        <taxon>Cytophagia</taxon>
        <taxon>Cytophagales</taxon>
        <taxon>Hymenobacteraceae</taxon>
        <taxon>Hymenobacter</taxon>
    </lineage>
</organism>
<dbReference type="AlphaFoldDB" id="A0A8T9QBV6"/>
<dbReference type="Gene3D" id="2.60.40.10">
    <property type="entry name" value="Immunoglobulins"/>
    <property type="match status" value="1"/>
</dbReference>
<keyword evidence="1" id="KW-0732">Signal</keyword>
<evidence type="ECO:0000313" key="2">
    <source>
        <dbReference type="EMBL" id="UOQ73608.1"/>
    </source>
</evidence>
<dbReference type="KEGG" id="hcu:MUN79_06685"/>
<feature type="chain" id="PRO_5035826267" evidence="1">
    <location>
        <begin position="28"/>
        <end position="292"/>
    </location>
</feature>
<dbReference type="RefSeq" id="WP_244676959.1">
    <property type="nucleotide sequence ID" value="NZ_CP095046.1"/>
</dbReference>
<protein>
    <submittedName>
        <fullName evidence="2">IPT/TIG domain-containing protein</fullName>
    </submittedName>
</protein>